<accession>J0YPW5</accession>
<evidence type="ECO:0000256" key="1">
    <source>
        <dbReference type="SAM" id="Phobius"/>
    </source>
</evidence>
<reference evidence="2 3" key="1">
    <citation type="submission" date="2012-03" db="EMBL/GenBank/DDBJ databases">
        <title>The Genome Sequence of Bartonella birtlesii LL-WM9.</title>
        <authorList>
            <consortium name="The Broad Institute Genome Sequencing Platform"/>
            <consortium name="The Broad Institute Genome Sequencing Center for Infectious Disease"/>
            <person name="Feldgarden M."/>
            <person name="Kirby J."/>
            <person name="Kosoy M."/>
            <person name="Birtles R."/>
            <person name="Probert W.S."/>
            <person name="Chiaraviglio L."/>
            <person name="Young S.K."/>
            <person name="Zeng Q."/>
            <person name="Gargeya S."/>
            <person name="Fitzgerald M."/>
            <person name="Haas B."/>
            <person name="Abouelleil A."/>
            <person name="Alvarado L."/>
            <person name="Arachchi H.M."/>
            <person name="Berlin A."/>
            <person name="Chapman S.B."/>
            <person name="Gearin G."/>
            <person name="Goldberg J."/>
            <person name="Griggs A."/>
            <person name="Gujja S."/>
            <person name="Hansen M."/>
            <person name="Heiman D."/>
            <person name="Howarth C."/>
            <person name="Larimer J."/>
            <person name="Lui A."/>
            <person name="MacDonald P.J.P."/>
            <person name="McCowen C."/>
            <person name="Montmayeur A."/>
            <person name="Murphy C."/>
            <person name="Neiman D."/>
            <person name="Pearson M."/>
            <person name="Priest M."/>
            <person name="Roberts A."/>
            <person name="Saif S."/>
            <person name="Shea T."/>
            <person name="Sisk P."/>
            <person name="Stolte C."/>
            <person name="Sykes S."/>
            <person name="Wortman J."/>
            <person name="Nusbaum C."/>
            <person name="Birren B."/>
        </authorList>
    </citation>
    <scope>NUCLEOTIDE SEQUENCE [LARGE SCALE GENOMIC DNA]</scope>
    <source>
        <strain evidence="2 3">LL-WM9</strain>
    </source>
</reference>
<organism evidence="2 3">
    <name type="scientific">Bartonella birtlesii LL-WM9</name>
    <dbReference type="NCBI Taxonomy" id="1094552"/>
    <lineage>
        <taxon>Bacteria</taxon>
        <taxon>Pseudomonadati</taxon>
        <taxon>Pseudomonadota</taxon>
        <taxon>Alphaproteobacteria</taxon>
        <taxon>Hyphomicrobiales</taxon>
        <taxon>Bartonellaceae</taxon>
        <taxon>Bartonella</taxon>
    </lineage>
</organism>
<sequence length="38" mass="4189">YTLVRGFVMGDYALVRGFVVGGGSCWWGLYVAEKFRAG</sequence>
<protein>
    <submittedName>
        <fullName evidence="2">Uncharacterized protein</fullName>
    </submittedName>
</protein>
<keyword evidence="3" id="KW-1185">Reference proteome</keyword>
<proteinExistence type="predicted"/>
<name>J0YPW5_9HYPH</name>
<evidence type="ECO:0000313" key="3">
    <source>
        <dbReference type="Proteomes" id="UP000008748"/>
    </source>
</evidence>
<dbReference type="EMBL" id="AIMC01000011">
    <property type="protein sequence ID" value="EJF76758.1"/>
    <property type="molecule type" value="Genomic_DNA"/>
</dbReference>
<keyword evidence="1" id="KW-0472">Membrane</keyword>
<feature type="transmembrane region" description="Helical" evidence="1">
    <location>
        <begin position="12"/>
        <end position="32"/>
    </location>
</feature>
<keyword evidence="1" id="KW-0812">Transmembrane</keyword>
<dbReference type="Proteomes" id="UP000008748">
    <property type="component" value="Unassembled WGS sequence"/>
</dbReference>
<keyword evidence="1" id="KW-1133">Transmembrane helix</keyword>
<comment type="caution">
    <text evidence="2">The sequence shown here is derived from an EMBL/GenBank/DDBJ whole genome shotgun (WGS) entry which is preliminary data.</text>
</comment>
<dbReference type="AlphaFoldDB" id="J0YPW5"/>
<gene>
    <name evidence="2" type="ORF">ME7_00790</name>
</gene>
<dbReference type="HOGENOM" id="CLU_3321288_0_0_5"/>
<feature type="non-terminal residue" evidence="2">
    <location>
        <position position="1"/>
    </location>
</feature>
<evidence type="ECO:0000313" key="2">
    <source>
        <dbReference type="EMBL" id="EJF76758.1"/>
    </source>
</evidence>